<reference evidence="2 5" key="1">
    <citation type="journal article" date="2015" name="ISME J.">
        <title>Elemental sulfur and acetate can support life of a novel strictly anaerobic haloarchaeon.</title>
        <authorList>
            <person name="Sorokin D.Y."/>
            <person name="Kublanov I.V."/>
            <person name="Gavrilov S.N."/>
            <person name="Rojo D."/>
            <person name="Roman P."/>
            <person name="Golyshin P.N."/>
            <person name="Slepak V.Z."/>
            <person name="Smedile F."/>
            <person name="Ferrer M."/>
            <person name="Messina E."/>
            <person name="La Cono V."/>
            <person name="Yakimov M.M."/>
        </authorList>
    </citation>
    <scope>NUCLEOTIDE SEQUENCE [LARGE SCALE GENOMIC DNA]</scope>
    <source>
        <strain evidence="2 5">HSR2</strain>
    </source>
</reference>
<dbReference type="EMBL" id="CP008874">
    <property type="protein sequence ID" value="AKH97557.1"/>
    <property type="molecule type" value="Genomic_DNA"/>
</dbReference>
<dbReference type="HOGENOM" id="CLU_1567078_0_0_2"/>
<reference evidence="4" key="2">
    <citation type="submission" date="2015-05" db="EMBL/GenBank/DDBJ databases">
        <title>Complete genome sequence of Halanaeroarchaeum sulfurireducens type strain M27-SA2, a sulfate-reducer haloarchaeon from marine anoxic lake Medee.</title>
        <authorList>
            <person name="Messina E."/>
            <person name="Kublanov I.V."/>
            <person name="Toshchakov S."/>
            <person name="Arcadi E."/>
            <person name="La Spada G."/>
            <person name="La Cono V."/>
            <person name="Yakimov M.M."/>
        </authorList>
    </citation>
    <scope>NUCLEOTIDE SEQUENCE [LARGE SCALE GENOMIC DNA]</scope>
    <source>
        <strain evidence="4">M27-SA2</strain>
    </source>
</reference>
<dbReference type="Proteomes" id="UP000069906">
    <property type="component" value="Chromosome"/>
</dbReference>
<accession>A0A0F7P9U8</accession>
<evidence type="ECO:0000313" key="5">
    <source>
        <dbReference type="Proteomes" id="UP000069906"/>
    </source>
</evidence>
<dbReference type="AlphaFoldDB" id="A0A0F7P9U8"/>
<organism evidence="2 5">
    <name type="scientific">Halanaeroarchaeum sulfurireducens</name>
    <dbReference type="NCBI Taxonomy" id="1604004"/>
    <lineage>
        <taxon>Archaea</taxon>
        <taxon>Methanobacteriati</taxon>
        <taxon>Methanobacteriota</taxon>
        <taxon>Stenosarchaea group</taxon>
        <taxon>Halobacteria</taxon>
        <taxon>Halobacteriales</taxon>
        <taxon>Halobacteriaceae</taxon>
        <taxon>Halanaeroarchaeum</taxon>
    </lineage>
</organism>
<dbReference type="KEGG" id="hsu:HLASF_1068"/>
<protein>
    <submittedName>
        <fullName evidence="2">Uncharacterized protein</fullName>
    </submittedName>
</protein>
<keyword evidence="5" id="KW-1185">Reference proteome</keyword>
<dbReference type="EMBL" id="CP011564">
    <property type="protein sequence ID" value="ALG81953.1"/>
    <property type="molecule type" value="Genomic_DNA"/>
</dbReference>
<dbReference type="KEGG" id="hsf:HLASA_1057"/>
<dbReference type="STRING" id="1604004.HLASA_1057"/>
<evidence type="ECO:0000313" key="4">
    <source>
        <dbReference type="Proteomes" id="UP000060390"/>
    </source>
</evidence>
<proteinExistence type="predicted"/>
<evidence type="ECO:0000313" key="2">
    <source>
        <dbReference type="EMBL" id="AKH97557.1"/>
    </source>
</evidence>
<name>A0A0F7P9U8_9EURY</name>
<reference evidence="3 4" key="3">
    <citation type="journal article" date="2016" name="Stand. Genomic Sci.">
        <title>Complete genome sequence of 'Halanaeroarchaeum sulfurireducens' M27-SA2, a sulfur-reducing and acetate-oxidizing haloarchaeon from the deep-sea hypersaline anoxic lake Medee.</title>
        <authorList>
            <person name="Messina E."/>
            <person name="Sorokin D.Y."/>
            <person name="Kublanov I.V."/>
            <person name="Toshchakov S."/>
            <person name="Lopatina A."/>
            <person name="Arcadi E."/>
            <person name="Smedile F."/>
            <person name="La Spada G."/>
            <person name="La Cono V."/>
            <person name="Yakimov M.M."/>
        </authorList>
    </citation>
    <scope>NUCLEOTIDE SEQUENCE [LARGE SCALE GENOMIC DNA]</scope>
    <source>
        <strain evidence="3 4">M27-SA2</strain>
    </source>
</reference>
<feature type="region of interest" description="Disordered" evidence="1">
    <location>
        <begin position="51"/>
        <end position="93"/>
    </location>
</feature>
<evidence type="ECO:0000313" key="3">
    <source>
        <dbReference type="EMBL" id="ALG81953.1"/>
    </source>
</evidence>
<evidence type="ECO:0000256" key="1">
    <source>
        <dbReference type="SAM" id="MobiDB-lite"/>
    </source>
</evidence>
<sequence length="170" mass="18533">MMGFHTTLDRRRTRVARTAFSERGLFCAHSGTLAGLYPARRWPMERHVRTQSVRPADSHRFNSRWPPVASPPQDVAGAAARHPAPSSGRAYGRPSEASVLAASECITSYTLMPPNNYASVGKPALPIPAVAQDRVGFLPVPRTRSVLVCERDAKRLVNAVNCGVSASEER</sequence>
<dbReference type="Proteomes" id="UP000060390">
    <property type="component" value="Chromosome"/>
</dbReference>
<gene>
    <name evidence="3" type="ORF">HLASA_1057</name>
    <name evidence="2" type="ORF">HLASF_1068</name>
</gene>